<keyword evidence="2" id="KW-1185">Reference proteome</keyword>
<sequence>MVMTRPRLCCPVMHLLGTTHDRLLCPDVCLSAVNCNQNCQHSPEGHPLIAWARPSNRDDKSGIFSLFYNTGHYPINFHILRIDVSGNEKKQRGKMSFWGINVRVQVDQCNIKRTLGTSKALIPPNLFQIHSALASLTDSSAHLITRHFRQAHFHTGPVGGFYMSGSCDDALIPRCPHTPGCIGIIQLSRSKSARNERSKRPSDPHVHHYWGILFPGMRFLEPVHN</sequence>
<reference evidence="1 2" key="1">
    <citation type="journal article" date="2013" name="Nat. Commun.">
        <title>The evolution and pathogenic mechanisms of the rice sheath blight pathogen.</title>
        <authorList>
            <person name="Zheng A."/>
            <person name="Lin R."/>
            <person name="Xu L."/>
            <person name="Qin P."/>
            <person name="Tang C."/>
            <person name="Ai P."/>
            <person name="Zhang D."/>
            <person name="Liu Y."/>
            <person name="Sun Z."/>
            <person name="Feng H."/>
            <person name="Wang Y."/>
            <person name="Chen Y."/>
            <person name="Liang X."/>
            <person name="Fu R."/>
            <person name="Li Q."/>
            <person name="Zhang J."/>
            <person name="Yu X."/>
            <person name="Xie Z."/>
            <person name="Ding L."/>
            <person name="Guan P."/>
            <person name="Tang J."/>
            <person name="Liang Y."/>
            <person name="Wang S."/>
            <person name="Deng Q."/>
            <person name="Li S."/>
            <person name="Zhu J."/>
            <person name="Wang L."/>
            <person name="Liu H."/>
            <person name="Li P."/>
        </authorList>
    </citation>
    <scope>NUCLEOTIDE SEQUENCE [LARGE SCALE GENOMIC DNA]</scope>
    <source>
        <strain evidence="2">AG-1 IA</strain>
    </source>
</reference>
<dbReference type="EMBL" id="AFRT01003035">
    <property type="protein sequence ID" value="ELU36837.1"/>
    <property type="molecule type" value="Genomic_DNA"/>
</dbReference>
<comment type="caution">
    <text evidence="1">The sequence shown here is derived from an EMBL/GenBank/DDBJ whole genome shotgun (WGS) entry which is preliminary data.</text>
</comment>
<gene>
    <name evidence="1" type="ORF">AG1IA_09132</name>
</gene>
<proteinExistence type="predicted"/>
<dbReference type="AlphaFoldDB" id="L8WJE2"/>
<evidence type="ECO:0000313" key="2">
    <source>
        <dbReference type="Proteomes" id="UP000011668"/>
    </source>
</evidence>
<protein>
    <submittedName>
        <fullName evidence="1">Uncharacterized protein</fullName>
    </submittedName>
</protein>
<evidence type="ECO:0000313" key="1">
    <source>
        <dbReference type="EMBL" id="ELU36837.1"/>
    </source>
</evidence>
<name>L8WJE2_THACA</name>
<dbReference type="HOGENOM" id="CLU_1230635_0_0_1"/>
<dbReference type="Proteomes" id="UP000011668">
    <property type="component" value="Unassembled WGS sequence"/>
</dbReference>
<accession>L8WJE2</accession>
<organism evidence="1 2">
    <name type="scientific">Thanatephorus cucumeris (strain AG1-IA)</name>
    <name type="common">Rice sheath blight fungus</name>
    <name type="synonym">Rhizoctonia solani</name>
    <dbReference type="NCBI Taxonomy" id="983506"/>
    <lineage>
        <taxon>Eukaryota</taxon>
        <taxon>Fungi</taxon>
        <taxon>Dikarya</taxon>
        <taxon>Basidiomycota</taxon>
        <taxon>Agaricomycotina</taxon>
        <taxon>Agaricomycetes</taxon>
        <taxon>Cantharellales</taxon>
        <taxon>Ceratobasidiaceae</taxon>
        <taxon>Rhizoctonia</taxon>
        <taxon>Rhizoctonia solani AG-1</taxon>
    </lineage>
</organism>